<comment type="catalytic activity">
    <reaction evidence="8 9">
        <text>D-gluconate + ATP = 6-phospho-D-gluconate + ADP + H(+)</text>
        <dbReference type="Rhea" id="RHEA:19433"/>
        <dbReference type="ChEBI" id="CHEBI:15378"/>
        <dbReference type="ChEBI" id="CHEBI:18391"/>
        <dbReference type="ChEBI" id="CHEBI:30616"/>
        <dbReference type="ChEBI" id="CHEBI:58759"/>
        <dbReference type="ChEBI" id="CHEBI:456216"/>
        <dbReference type="EC" id="2.7.1.12"/>
    </reaction>
</comment>
<gene>
    <name evidence="10" type="ORF">LR394_37980</name>
</gene>
<dbReference type="EC" id="2.7.1.12" evidence="3 9"/>
<dbReference type="GO" id="GO:0005737">
    <property type="term" value="C:cytoplasm"/>
    <property type="evidence" value="ECO:0007669"/>
    <property type="project" value="TreeGrafter"/>
</dbReference>
<dbReference type="AlphaFoldDB" id="A0A9X1NM68"/>
<dbReference type="GO" id="GO:0005524">
    <property type="term" value="F:ATP binding"/>
    <property type="evidence" value="ECO:0007669"/>
    <property type="project" value="UniProtKB-KW"/>
</dbReference>
<comment type="similarity">
    <text evidence="2 9">Belongs to the gluconokinase GntK/GntV family.</text>
</comment>
<evidence type="ECO:0000256" key="3">
    <source>
        <dbReference type="ARBA" id="ARBA00012054"/>
    </source>
</evidence>
<evidence type="ECO:0000256" key="8">
    <source>
        <dbReference type="ARBA" id="ARBA00048090"/>
    </source>
</evidence>
<evidence type="ECO:0000256" key="2">
    <source>
        <dbReference type="ARBA" id="ARBA00008420"/>
    </source>
</evidence>
<evidence type="ECO:0000256" key="5">
    <source>
        <dbReference type="ARBA" id="ARBA00022741"/>
    </source>
</evidence>
<proteinExistence type="inferred from homology"/>
<dbReference type="Pfam" id="PF13671">
    <property type="entry name" value="AAA_33"/>
    <property type="match status" value="1"/>
</dbReference>
<organism evidence="10 11">
    <name type="scientific">Kineosporia babensis</name>
    <dbReference type="NCBI Taxonomy" id="499548"/>
    <lineage>
        <taxon>Bacteria</taxon>
        <taxon>Bacillati</taxon>
        <taxon>Actinomycetota</taxon>
        <taxon>Actinomycetes</taxon>
        <taxon>Kineosporiales</taxon>
        <taxon>Kineosporiaceae</taxon>
        <taxon>Kineosporia</taxon>
    </lineage>
</organism>
<dbReference type="GO" id="GO:0005975">
    <property type="term" value="P:carbohydrate metabolic process"/>
    <property type="evidence" value="ECO:0007669"/>
    <property type="project" value="InterPro"/>
</dbReference>
<dbReference type="SUPFAM" id="SSF52540">
    <property type="entry name" value="P-loop containing nucleoside triphosphate hydrolases"/>
    <property type="match status" value="1"/>
</dbReference>
<dbReference type="PANTHER" id="PTHR43442:SF3">
    <property type="entry name" value="GLUCONOKINASE-RELATED"/>
    <property type="match status" value="1"/>
</dbReference>
<keyword evidence="5 9" id="KW-0547">Nucleotide-binding</keyword>
<keyword evidence="4 9" id="KW-0808">Transferase</keyword>
<dbReference type="CDD" id="cd02021">
    <property type="entry name" value="GntK"/>
    <property type="match status" value="1"/>
</dbReference>
<keyword evidence="11" id="KW-1185">Reference proteome</keyword>
<name>A0A9X1NM68_9ACTN</name>
<comment type="pathway">
    <text evidence="1">Carbohydrate acid metabolism.</text>
</comment>
<evidence type="ECO:0000256" key="1">
    <source>
        <dbReference type="ARBA" id="ARBA00004761"/>
    </source>
</evidence>
<keyword evidence="6 9" id="KW-0418">Kinase</keyword>
<sequence>MTAAPLIVVLGPSGNGKSTLATALSGVLCVDFQDADDLHPQANVAKMAAGVPLTDEDRAPWLRTVHEKLLQSSESGLVLACSALKRRYRETLGEGLPQLRFVLPDVPKDVLLERVARRANHFMPATLVDSQLAALEPLGPDENGITLDGVQPVGELTSDVVAWINTERKE</sequence>
<dbReference type="Proteomes" id="UP001138997">
    <property type="component" value="Unassembled WGS sequence"/>
</dbReference>
<protein>
    <recommendedName>
        <fullName evidence="3 9">Gluconokinase</fullName>
        <ecNumber evidence="3 9">2.7.1.12</ecNumber>
    </recommendedName>
</protein>
<dbReference type="Gene3D" id="3.40.50.300">
    <property type="entry name" value="P-loop containing nucleotide triphosphate hydrolases"/>
    <property type="match status" value="1"/>
</dbReference>
<evidence type="ECO:0000256" key="9">
    <source>
        <dbReference type="RuleBase" id="RU363066"/>
    </source>
</evidence>
<dbReference type="EMBL" id="JAJOMB010000033">
    <property type="protein sequence ID" value="MCD5316703.1"/>
    <property type="molecule type" value="Genomic_DNA"/>
</dbReference>
<evidence type="ECO:0000256" key="6">
    <source>
        <dbReference type="ARBA" id="ARBA00022777"/>
    </source>
</evidence>
<dbReference type="NCBIfam" id="TIGR01313">
    <property type="entry name" value="therm_gnt_kin"/>
    <property type="match status" value="1"/>
</dbReference>
<dbReference type="GO" id="GO:0046316">
    <property type="term" value="F:gluconokinase activity"/>
    <property type="evidence" value="ECO:0007669"/>
    <property type="project" value="UniProtKB-EC"/>
</dbReference>
<reference evidence="10" key="1">
    <citation type="submission" date="2021-11" db="EMBL/GenBank/DDBJ databases">
        <title>Streptomyces corallinus and Kineosporia corallina sp. nov., two new coral-derived marine actinobacteria.</title>
        <authorList>
            <person name="Buangrab K."/>
            <person name="Sutthacheep M."/>
            <person name="Yeemin T."/>
            <person name="Harunari E."/>
            <person name="Igarashi Y."/>
            <person name="Sripreechasak P."/>
            <person name="Kanchanasin P."/>
            <person name="Tanasupawat S."/>
            <person name="Phongsopitanun W."/>
        </authorList>
    </citation>
    <scope>NUCLEOTIDE SEQUENCE</scope>
    <source>
        <strain evidence="10">JCM 31032</strain>
    </source>
</reference>
<evidence type="ECO:0000256" key="4">
    <source>
        <dbReference type="ARBA" id="ARBA00022679"/>
    </source>
</evidence>
<dbReference type="InterPro" id="IPR027417">
    <property type="entry name" value="P-loop_NTPase"/>
</dbReference>
<keyword evidence="7 9" id="KW-0067">ATP-binding</keyword>
<evidence type="ECO:0000313" key="11">
    <source>
        <dbReference type="Proteomes" id="UP001138997"/>
    </source>
</evidence>
<evidence type="ECO:0000313" key="10">
    <source>
        <dbReference type="EMBL" id="MCD5316703.1"/>
    </source>
</evidence>
<evidence type="ECO:0000256" key="7">
    <source>
        <dbReference type="ARBA" id="ARBA00022840"/>
    </source>
</evidence>
<comment type="caution">
    <text evidence="10">The sequence shown here is derived from an EMBL/GenBank/DDBJ whole genome shotgun (WGS) entry which is preliminary data.</text>
</comment>
<accession>A0A9X1NM68</accession>
<dbReference type="PANTHER" id="PTHR43442">
    <property type="entry name" value="GLUCONOKINASE-RELATED"/>
    <property type="match status" value="1"/>
</dbReference>
<dbReference type="InterPro" id="IPR006001">
    <property type="entry name" value="Therm_gnt_kin"/>
</dbReference>
<dbReference type="RefSeq" id="WP_231449554.1">
    <property type="nucleotide sequence ID" value="NZ_JAJOMB010000033.1"/>
</dbReference>